<keyword evidence="4 6" id="KW-0807">Transducer</keyword>
<evidence type="ECO:0000259" key="9">
    <source>
        <dbReference type="PROSITE" id="PS50885"/>
    </source>
</evidence>
<dbReference type="EMBL" id="PEBV01000029">
    <property type="protein sequence ID" value="PTQ52260.1"/>
    <property type="molecule type" value="Genomic_DNA"/>
</dbReference>
<dbReference type="InterPro" id="IPR004089">
    <property type="entry name" value="MCPsignal_dom"/>
</dbReference>
<dbReference type="Gene3D" id="6.10.340.10">
    <property type="match status" value="1"/>
</dbReference>
<proteinExistence type="inferred from homology"/>
<keyword evidence="3 7" id="KW-0472">Membrane</keyword>
<dbReference type="SUPFAM" id="SSF58104">
    <property type="entry name" value="Methyl-accepting chemotaxis protein (MCP) signaling domain"/>
    <property type="match status" value="1"/>
</dbReference>
<evidence type="ECO:0000256" key="6">
    <source>
        <dbReference type="PROSITE-ProRule" id="PRU00284"/>
    </source>
</evidence>
<dbReference type="Proteomes" id="UP000244180">
    <property type="component" value="Unassembled WGS sequence"/>
</dbReference>
<feature type="transmembrane region" description="Helical" evidence="7">
    <location>
        <begin position="119"/>
        <end position="144"/>
    </location>
</feature>
<dbReference type="PANTHER" id="PTHR32089:SF112">
    <property type="entry name" value="LYSOZYME-LIKE PROTEIN-RELATED"/>
    <property type="match status" value="1"/>
</dbReference>
<dbReference type="GO" id="GO:0005886">
    <property type="term" value="C:plasma membrane"/>
    <property type="evidence" value="ECO:0007669"/>
    <property type="project" value="UniProtKB-SubCell"/>
</dbReference>
<dbReference type="AlphaFoldDB" id="A0A2T5G7U4"/>
<evidence type="ECO:0000256" key="2">
    <source>
        <dbReference type="ARBA" id="ARBA00022475"/>
    </source>
</evidence>
<feature type="transmembrane region" description="Helical" evidence="7">
    <location>
        <begin position="51"/>
        <end position="72"/>
    </location>
</feature>
<protein>
    <submittedName>
        <fullName evidence="10">Methyl-accepting chemotaxis protein</fullName>
    </submittedName>
</protein>
<reference evidence="10 11" key="1">
    <citation type="submission" date="2017-08" db="EMBL/GenBank/DDBJ databases">
        <title>Burning lignite coal seam in the remote Altai Mountains harbors a hydrogen-driven thermophilic microbial community.</title>
        <authorList>
            <person name="Kadnikov V.V."/>
            <person name="Mardanov A.V."/>
            <person name="Ivasenko D."/>
            <person name="Beletsky A.V."/>
            <person name="Karnachuk O.V."/>
            <person name="Ravin N.V."/>
        </authorList>
    </citation>
    <scope>NUCLEOTIDE SEQUENCE [LARGE SCALE GENOMIC DNA]</scope>
    <source>
        <strain evidence="10">AL33</strain>
    </source>
</reference>
<keyword evidence="7" id="KW-1133">Transmembrane helix</keyword>
<accession>A0A2T5G7U4</accession>
<gene>
    <name evidence="10" type="ORF">HSCHL_0681</name>
</gene>
<feature type="transmembrane region" description="Helical" evidence="7">
    <location>
        <begin position="84"/>
        <end position="107"/>
    </location>
</feature>
<feature type="transmembrane region" description="Helical" evidence="7">
    <location>
        <begin position="12"/>
        <end position="31"/>
    </location>
</feature>
<keyword evidence="7" id="KW-0812">Transmembrane</keyword>
<dbReference type="Pfam" id="PF00015">
    <property type="entry name" value="MCPsignal"/>
    <property type="match status" value="1"/>
</dbReference>
<evidence type="ECO:0000313" key="10">
    <source>
        <dbReference type="EMBL" id="PTQ52260.1"/>
    </source>
</evidence>
<evidence type="ECO:0000256" key="7">
    <source>
        <dbReference type="SAM" id="Phobius"/>
    </source>
</evidence>
<comment type="caution">
    <text evidence="10">The sequence shown here is derived from an EMBL/GenBank/DDBJ whole genome shotgun (WGS) entry which is preliminary data.</text>
</comment>
<dbReference type="Gene3D" id="1.10.287.950">
    <property type="entry name" value="Methyl-accepting chemotaxis protein"/>
    <property type="match status" value="1"/>
</dbReference>
<keyword evidence="2" id="KW-1003">Cell membrane</keyword>
<comment type="subcellular location">
    <subcellularLocation>
        <location evidence="1">Cell membrane</location>
    </subcellularLocation>
</comment>
<feature type="transmembrane region" description="Helical" evidence="7">
    <location>
        <begin position="165"/>
        <end position="187"/>
    </location>
</feature>
<evidence type="ECO:0000313" key="11">
    <source>
        <dbReference type="Proteomes" id="UP000244180"/>
    </source>
</evidence>
<evidence type="ECO:0000256" key="5">
    <source>
        <dbReference type="ARBA" id="ARBA00029447"/>
    </source>
</evidence>
<evidence type="ECO:0000256" key="3">
    <source>
        <dbReference type="ARBA" id="ARBA00023136"/>
    </source>
</evidence>
<feature type="transmembrane region" description="Helical" evidence="7">
    <location>
        <begin position="199"/>
        <end position="223"/>
    </location>
</feature>
<dbReference type="SMART" id="SM00283">
    <property type="entry name" value="MA"/>
    <property type="match status" value="1"/>
</dbReference>
<dbReference type="PANTHER" id="PTHR32089">
    <property type="entry name" value="METHYL-ACCEPTING CHEMOTAXIS PROTEIN MCPB"/>
    <property type="match status" value="1"/>
</dbReference>
<feature type="domain" description="Methyl-accepting transducer" evidence="8">
    <location>
        <begin position="299"/>
        <end position="549"/>
    </location>
</feature>
<sequence length="585" mass="63580">MEPAQSRLRIILYAAANVVLVPLVWFLYVTAVARLVDAGTLSGALLAWPSLLWGAFVLAATLGMLHAFWVGLERGTPDTTYRRLKWSPIVFLLWKMIDPPIAVWLVAGRLPDVSPLQFWALESFGIGVAVPVTLIFYVLIVFEYEKVFAEEALRHRSNGLFSSSVRLGAGIFLQLLATILMSSASAVAHLETFQRSADWLVIGRTLLLSDLGNLILGTLFVSIAMRASHRALREVARAMQGAAQGEADLTVAVPVQALDETGALAWWFRQYIAKLRAAIRQVQEMERTSGTFIVEVQEMADQLGAVSEEVSQVITQLAEATEKQTQRIQSASEAVDGVKERLVRMAEGAETVRTLSGESQAKAQSGVEAVEALVLDGREVLKANREMRSVADRVTEMTREMVEVLAQIQEIATQTQLLALNASIEAARAGEHGRGFAVVAEEIGKLAVQSAGFVKRVRETLDEVADGARQLAEQVNAESDLLGRHIERLEETGRLFPAVAEQAKKTARAIGELSDGLKSIEAYASQVAASLAEIVAFAEESSASAEEVAASSEETGALAENLRGQIAALKEGFDRLTETLKQFKL</sequence>
<dbReference type="GO" id="GO:0007165">
    <property type="term" value="P:signal transduction"/>
    <property type="evidence" value="ECO:0007669"/>
    <property type="project" value="UniProtKB-KW"/>
</dbReference>
<name>A0A2T5G7U4_HYDSH</name>
<evidence type="ECO:0000256" key="1">
    <source>
        <dbReference type="ARBA" id="ARBA00004236"/>
    </source>
</evidence>
<dbReference type="PROSITE" id="PS50111">
    <property type="entry name" value="CHEMOTAXIS_TRANSDUC_2"/>
    <property type="match status" value="1"/>
</dbReference>
<evidence type="ECO:0000256" key="4">
    <source>
        <dbReference type="ARBA" id="ARBA00023224"/>
    </source>
</evidence>
<evidence type="ECO:0000259" key="8">
    <source>
        <dbReference type="PROSITE" id="PS50111"/>
    </source>
</evidence>
<organism evidence="10 11">
    <name type="scientific">Hydrogenibacillus schlegelii</name>
    <name type="common">Bacillus schlegelii</name>
    <dbReference type="NCBI Taxonomy" id="1484"/>
    <lineage>
        <taxon>Bacteria</taxon>
        <taxon>Bacillati</taxon>
        <taxon>Bacillota</taxon>
        <taxon>Bacilli</taxon>
        <taxon>Bacillales</taxon>
        <taxon>Bacillales Family X. Incertae Sedis</taxon>
        <taxon>Hydrogenibacillus</taxon>
    </lineage>
</organism>
<dbReference type="RefSeq" id="WP_273000463.1">
    <property type="nucleotide sequence ID" value="NZ_PEBV01000029.1"/>
</dbReference>
<dbReference type="InterPro" id="IPR003660">
    <property type="entry name" value="HAMP_dom"/>
</dbReference>
<comment type="similarity">
    <text evidence="5">Belongs to the methyl-accepting chemotaxis (MCP) protein family.</text>
</comment>
<dbReference type="PROSITE" id="PS50885">
    <property type="entry name" value="HAMP"/>
    <property type="match status" value="1"/>
</dbReference>
<feature type="domain" description="HAMP" evidence="9">
    <location>
        <begin position="226"/>
        <end position="280"/>
    </location>
</feature>